<comment type="caution">
    <text evidence="1">The sequence shown here is derived from an EMBL/GenBank/DDBJ whole genome shotgun (WGS) entry which is preliminary data.</text>
</comment>
<organism evidence="1 2">
    <name type="scientific">Melia azedarach</name>
    <name type="common">Chinaberry tree</name>
    <dbReference type="NCBI Taxonomy" id="155640"/>
    <lineage>
        <taxon>Eukaryota</taxon>
        <taxon>Viridiplantae</taxon>
        <taxon>Streptophyta</taxon>
        <taxon>Embryophyta</taxon>
        <taxon>Tracheophyta</taxon>
        <taxon>Spermatophyta</taxon>
        <taxon>Magnoliopsida</taxon>
        <taxon>eudicotyledons</taxon>
        <taxon>Gunneridae</taxon>
        <taxon>Pentapetalae</taxon>
        <taxon>rosids</taxon>
        <taxon>malvids</taxon>
        <taxon>Sapindales</taxon>
        <taxon>Meliaceae</taxon>
        <taxon>Melia</taxon>
    </lineage>
</organism>
<protein>
    <submittedName>
        <fullName evidence="1">AAA-ATPase</fullName>
    </submittedName>
</protein>
<evidence type="ECO:0000313" key="2">
    <source>
        <dbReference type="Proteomes" id="UP001164539"/>
    </source>
</evidence>
<accession>A0ACC1XHG3</accession>
<sequence>MPSTTSVLSTYTAFTASAMLVRTVITEVQTVTSQIIPKQLQTMMLSKLGGLCGNSSQMTLTIDEYNGYSINQLYEASEIYLRTKITASLDRLKISKTPKEKNLSVTISKDEKIIDIFEGFSLVWEMISQETKEQSQCGRFEKRVIELSFHKKFMEKVLSCYLPYVMERSNAIKEQSKVVKLYALGHFGGDSDGGGWGSTNLDHPATFDTIAMDPRLKQALIDDLDRFVKGRDFYRRVGKAWKRGYLLYGPPGTGKSSLIAAMANYLKFNIYDLELASIYSDSELRNLLVSTSNRSILVIEDIDCSIQLQDRQDGEYDNHNRRLTLSGLLNSIDGLWSSCGDEKIIVFTTNHKDRLDSALLRPGRMDMHIHMSYCSPSGLRILVSNYLGISDHKLFPEIDKLITEAEVTPAEIAEELLKFEDADVGLEELIKFLRRKNTKMIECETEVGAEKRKAREEVDGDENIVDFISKSKKMRSKRKKKSDMLRSKVVCEENALKLN</sequence>
<gene>
    <name evidence="1" type="ORF">OWV82_016989</name>
</gene>
<proteinExistence type="predicted"/>
<reference evidence="1 2" key="1">
    <citation type="journal article" date="2023" name="Science">
        <title>Complex scaffold remodeling in plant triterpene biosynthesis.</title>
        <authorList>
            <person name="De La Pena R."/>
            <person name="Hodgson H."/>
            <person name="Liu J.C."/>
            <person name="Stephenson M.J."/>
            <person name="Martin A.C."/>
            <person name="Owen C."/>
            <person name="Harkess A."/>
            <person name="Leebens-Mack J."/>
            <person name="Jimenez L.E."/>
            <person name="Osbourn A."/>
            <person name="Sattely E.S."/>
        </authorList>
    </citation>
    <scope>NUCLEOTIDE SEQUENCE [LARGE SCALE GENOMIC DNA]</scope>
    <source>
        <strain evidence="2">cv. JPN11</strain>
        <tissue evidence="1">Leaf</tissue>
    </source>
</reference>
<dbReference type="EMBL" id="CM051402">
    <property type="protein sequence ID" value="KAJ4710874.1"/>
    <property type="molecule type" value="Genomic_DNA"/>
</dbReference>
<name>A0ACC1XHG3_MELAZ</name>
<dbReference type="Proteomes" id="UP001164539">
    <property type="component" value="Chromosome 9"/>
</dbReference>
<evidence type="ECO:0000313" key="1">
    <source>
        <dbReference type="EMBL" id="KAJ4710874.1"/>
    </source>
</evidence>
<keyword evidence="2" id="KW-1185">Reference proteome</keyword>